<evidence type="ECO:0000313" key="2">
    <source>
        <dbReference type="Proteomes" id="UP000077342"/>
    </source>
</evidence>
<dbReference type="AlphaFoldDB" id="A0A164BHX4"/>
<dbReference type="RefSeq" id="WP_075510025.1">
    <property type="nucleotide sequence ID" value="NZ_CP089224.1"/>
</dbReference>
<gene>
    <name evidence="1" type="ORF">A4G28_09970</name>
</gene>
<dbReference type="EMBL" id="LWCI01000098">
    <property type="protein sequence ID" value="KZS63507.1"/>
    <property type="molecule type" value="Genomic_DNA"/>
</dbReference>
<keyword evidence="2" id="KW-1185">Reference proteome</keyword>
<sequence>MAERDPERYAADFSKIINEVLQPLAGVESTELEVRVDITATNPAGFDDTKRRVVGENATTLKFEQQGFEHE</sequence>
<accession>A0A164BHX4</accession>
<comment type="caution">
    <text evidence="1">The sequence shown here is derived from an EMBL/GenBank/DDBJ whole genome shotgun (WGS) entry which is preliminary data.</text>
</comment>
<protein>
    <submittedName>
        <fullName evidence="1">Uncharacterized protein</fullName>
    </submittedName>
</protein>
<reference evidence="2" key="1">
    <citation type="submission" date="2016-04" db="EMBL/GenBank/DDBJ databases">
        <authorList>
            <person name="Strapagiel D."/>
            <person name="Borowka P."/>
            <person name="Marciniak B."/>
            <person name="Bakula Z."/>
            <person name="Van Ingen J."/>
            <person name="Safianowska A."/>
            <person name="Dziadek J."/>
            <person name="Jagielski T."/>
        </authorList>
    </citation>
    <scope>NUCLEOTIDE SEQUENCE [LARGE SCALE GENOMIC DNA]</scope>
    <source>
        <strain evidence="2">1010001458</strain>
    </source>
</reference>
<organism evidence="1 2">
    <name type="scientific">Mycobacterium ostraviense</name>
    <dbReference type="NCBI Taxonomy" id="2738409"/>
    <lineage>
        <taxon>Bacteria</taxon>
        <taxon>Bacillati</taxon>
        <taxon>Actinomycetota</taxon>
        <taxon>Actinomycetes</taxon>
        <taxon>Mycobacteriales</taxon>
        <taxon>Mycobacteriaceae</taxon>
        <taxon>Mycobacterium</taxon>
    </lineage>
</organism>
<evidence type="ECO:0000313" key="1">
    <source>
        <dbReference type="EMBL" id="KZS63507.1"/>
    </source>
</evidence>
<proteinExistence type="predicted"/>
<name>A0A164BHX4_9MYCO</name>
<dbReference type="Proteomes" id="UP000077342">
    <property type="component" value="Unassembled WGS sequence"/>
</dbReference>